<feature type="region of interest" description="Disordered" evidence="1">
    <location>
        <begin position="1"/>
        <end position="23"/>
    </location>
</feature>
<evidence type="ECO:0000313" key="4">
    <source>
        <dbReference type="Proteomes" id="UP000249061"/>
    </source>
</evidence>
<protein>
    <submittedName>
        <fullName evidence="3">Transcription factor</fullName>
    </submittedName>
</protein>
<reference evidence="3 4" key="1">
    <citation type="submission" date="2017-08" db="EMBL/GenBank/DDBJ databases">
        <title>Infants hospitalized years apart are colonized by the same room-sourced microbial strains.</title>
        <authorList>
            <person name="Brooks B."/>
            <person name="Olm M.R."/>
            <person name="Firek B.A."/>
            <person name="Baker R."/>
            <person name="Thomas B.C."/>
            <person name="Morowitz M.J."/>
            <person name="Banfield J.F."/>
        </authorList>
    </citation>
    <scope>NUCLEOTIDE SEQUENCE [LARGE SCALE GENOMIC DNA]</scope>
    <source>
        <strain evidence="3">S2_003_000_R2_14</strain>
    </source>
</reference>
<feature type="domain" description="IPT/TIG" evidence="2">
    <location>
        <begin position="4"/>
        <end position="72"/>
    </location>
</feature>
<dbReference type="Gene3D" id="2.60.40.10">
    <property type="entry name" value="Immunoglobulins"/>
    <property type="match status" value="1"/>
</dbReference>
<name>A0A2W5SSD5_9BACT</name>
<sequence>MAIPIIHSLSQPAGPSSGGDLIRLEGTGIGERPQVVFGGRAAECVAIRRSGTATVVELRTPAHEPGAVDLELLNLDPTGRPIPGERAVLQRAYRFERPTIAHEADLTRVIRQLLRELKRQVVANVTTSVSVDYDDSADGQSIIAMAKLPSLVLTGPTLRQNRFYSANEPHYDVVGTPTGLQVVRRKPPLTVDLVFGLTVASSRTAELFNLMGSVATFLNRNRWLELPRDPSVPDRGTVRWELEADGDLRTQLASRDDLRVFTCGFVVRGFDVDEGLPIDRNPLVERPELATEGL</sequence>
<dbReference type="InterPro" id="IPR002909">
    <property type="entry name" value="IPT_dom"/>
</dbReference>
<evidence type="ECO:0000256" key="1">
    <source>
        <dbReference type="SAM" id="MobiDB-lite"/>
    </source>
</evidence>
<evidence type="ECO:0000259" key="2">
    <source>
        <dbReference type="Pfam" id="PF01833"/>
    </source>
</evidence>
<gene>
    <name evidence="3" type="ORF">DI536_31925</name>
</gene>
<dbReference type="EMBL" id="QFQP01000043">
    <property type="protein sequence ID" value="PZR05660.1"/>
    <property type="molecule type" value="Genomic_DNA"/>
</dbReference>
<evidence type="ECO:0000313" key="3">
    <source>
        <dbReference type="EMBL" id="PZR05660.1"/>
    </source>
</evidence>
<dbReference type="AlphaFoldDB" id="A0A2W5SSD5"/>
<accession>A0A2W5SSD5</accession>
<organism evidence="3 4">
    <name type="scientific">Archangium gephyra</name>
    <dbReference type="NCBI Taxonomy" id="48"/>
    <lineage>
        <taxon>Bacteria</taxon>
        <taxon>Pseudomonadati</taxon>
        <taxon>Myxococcota</taxon>
        <taxon>Myxococcia</taxon>
        <taxon>Myxococcales</taxon>
        <taxon>Cystobacterineae</taxon>
        <taxon>Archangiaceae</taxon>
        <taxon>Archangium</taxon>
    </lineage>
</organism>
<dbReference type="SUPFAM" id="SSF81296">
    <property type="entry name" value="E set domains"/>
    <property type="match status" value="1"/>
</dbReference>
<dbReference type="Proteomes" id="UP000249061">
    <property type="component" value="Unassembled WGS sequence"/>
</dbReference>
<dbReference type="InterPro" id="IPR014756">
    <property type="entry name" value="Ig_E-set"/>
</dbReference>
<dbReference type="Pfam" id="PF01833">
    <property type="entry name" value="TIG"/>
    <property type="match status" value="1"/>
</dbReference>
<dbReference type="InterPro" id="IPR013783">
    <property type="entry name" value="Ig-like_fold"/>
</dbReference>
<comment type="caution">
    <text evidence="3">The sequence shown here is derived from an EMBL/GenBank/DDBJ whole genome shotgun (WGS) entry which is preliminary data.</text>
</comment>
<proteinExistence type="predicted"/>